<dbReference type="SUPFAM" id="SSF50952">
    <property type="entry name" value="Soluble quinoprotein glucose dehydrogenase"/>
    <property type="match status" value="1"/>
</dbReference>
<dbReference type="InterPro" id="IPR011042">
    <property type="entry name" value="6-blade_b-propeller_TolB-like"/>
</dbReference>
<evidence type="ECO:0000256" key="1">
    <source>
        <dbReference type="SAM" id="SignalP"/>
    </source>
</evidence>
<dbReference type="PANTHER" id="PTHR19328:SF75">
    <property type="entry name" value="ALDOSE SUGAR DEHYDROGENASE YLII"/>
    <property type="match status" value="1"/>
</dbReference>
<dbReference type="RefSeq" id="WP_246225378.1">
    <property type="nucleotide sequence ID" value="NZ_JAASQI010000008.1"/>
</dbReference>
<dbReference type="EMBL" id="JAASQI010000008">
    <property type="protein sequence ID" value="NIJ59366.1"/>
    <property type="molecule type" value="Genomic_DNA"/>
</dbReference>
<reference evidence="3 4" key="1">
    <citation type="submission" date="2020-03" db="EMBL/GenBank/DDBJ databases">
        <title>Genomic Encyclopedia of Type Strains, Phase IV (KMG-IV): sequencing the most valuable type-strain genomes for metagenomic binning, comparative biology and taxonomic classification.</title>
        <authorList>
            <person name="Goeker M."/>
        </authorList>
    </citation>
    <scope>NUCLEOTIDE SEQUENCE [LARGE SCALE GENOMIC DNA]</scope>
    <source>
        <strain evidence="3 4">DSM 103870</strain>
    </source>
</reference>
<organism evidence="3 4">
    <name type="scientific">Pseudochelatococcus lubricantis</name>
    <dbReference type="NCBI Taxonomy" id="1538102"/>
    <lineage>
        <taxon>Bacteria</taxon>
        <taxon>Pseudomonadati</taxon>
        <taxon>Pseudomonadota</taxon>
        <taxon>Alphaproteobacteria</taxon>
        <taxon>Hyphomicrobiales</taxon>
        <taxon>Chelatococcaceae</taxon>
        <taxon>Pseudochelatococcus</taxon>
    </lineage>
</organism>
<comment type="caution">
    <text evidence="3">The sequence shown here is derived from an EMBL/GenBank/DDBJ whole genome shotgun (WGS) entry which is preliminary data.</text>
</comment>
<feature type="signal peptide" evidence="1">
    <location>
        <begin position="1"/>
        <end position="24"/>
    </location>
</feature>
<dbReference type="InterPro" id="IPR011041">
    <property type="entry name" value="Quinoprot_gluc/sorb_DH_b-prop"/>
</dbReference>
<dbReference type="PANTHER" id="PTHR19328">
    <property type="entry name" value="HEDGEHOG-INTERACTING PROTEIN"/>
    <property type="match status" value="1"/>
</dbReference>
<evidence type="ECO:0000259" key="2">
    <source>
        <dbReference type="Pfam" id="PF07995"/>
    </source>
</evidence>
<proteinExistence type="predicted"/>
<dbReference type="InterPro" id="IPR012938">
    <property type="entry name" value="Glc/Sorbosone_DH"/>
</dbReference>
<dbReference type="Pfam" id="PF07995">
    <property type="entry name" value="GSDH"/>
    <property type="match status" value="1"/>
</dbReference>
<evidence type="ECO:0000313" key="4">
    <source>
        <dbReference type="Proteomes" id="UP001429580"/>
    </source>
</evidence>
<dbReference type="Proteomes" id="UP001429580">
    <property type="component" value="Unassembled WGS sequence"/>
</dbReference>
<accession>A0ABX0V2C6</accession>
<protein>
    <submittedName>
        <fullName evidence="3">Glucose/arabinose dehydrogenase</fullName>
    </submittedName>
</protein>
<dbReference type="Gene3D" id="2.120.10.30">
    <property type="entry name" value="TolB, C-terminal domain"/>
    <property type="match status" value="1"/>
</dbReference>
<gene>
    <name evidence="3" type="ORF">FHS82_003221</name>
</gene>
<feature type="chain" id="PRO_5046403502" evidence="1">
    <location>
        <begin position="25"/>
        <end position="391"/>
    </location>
</feature>
<keyword evidence="4" id="KW-1185">Reference proteome</keyword>
<sequence>MRFSGRFPKIVAAGLLAAAAVALPDGMATRAAAQVAPAVTERTEKLDISVETVTSGLEHPWGLAFLPSGEFLVSERPGRLRRVSRDGKLSPPVGGVPAVLARGQGGLLDIALDPDFARNGYLYFAYVEPREGGSGIAVDRAVLNREKNTLEQVEAIFRQKDTASGTANFGVRLVPAEEDTLFITIGDRFGTRDKAQDVGSHLGKVLRINTDGTIPIDNPFVGQDDALPEIWSLGHRNAQGAALHPQTGELWTAEHGARGGDEINVVRRGLNYGWPIITYGVDYSGAPIGIGTAREGLEQPVYYWVPSIAPSGLAFHEGGAIAPWRGSVFVGALAGKALVRLEVADESVTHEERLLTDLNERIRDVRTGPDGYLYLLTDADNGRILRIVPAR</sequence>
<keyword evidence="1" id="KW-0732">Signal</keyword>
<evidence type="ECO:0000313" key="3">
    <source>
        <dbReference type="EMBL" id="NIJ59366.1"/>
    </source>
</evidence>
<name>A0ABX0V2C6_9HYPH</name>
<feature type="domain" description="Glucose/Sorbosone dehydrogenase" evidence="2">
    <location>
        <begin position="57"/>
        <end position="386"/>
    </location>
</feature>